<organism evidence="2 3">
    <name type="scientific">Saccharomonospora cyanea NA-134</name>
    <dbReference type="NCBI Taxonomy" id="882082"/>
    <lineage>
        <taxon>Bacteria</taxon>
        <taxon>Bacillati</taxon>
        <taxon>Actinomycetota</taxon>
        <taxon>Actinomycetes</taxon>
        <taxon>Pseudonocardiales</taxon>
        <taxon>Pseudonocardiaceae</taxon>
        <taxon>Saccharomonospora</taxon>
    </lineage>
</organism>
<evidence type="ECO:0000313" key="3">
    <source>
        <dbReference type="Proteomes" id="UP000002791"/>
    </source>
</evidence>
<dbReference type="AlphaFoldDB" id="H5XH86"/>
<sequence length="307" mass="32671">MKRLGRFFSTLFGMAVLGCTVLAGWALWTGGLFEGAVAKELRGSSVYVAPGVELDEAAAERVVGNRRLAVAFLEPGADLREVCDDIGHAANGTVVVPLSAAEDDYDRYPCTRTTDDIGTGVVIETTIVNGIDQFLDKPIEALKVMAVNYDQLVKAGLVPDGARTISPSLPRYLVAAAAIGAVVAGSALLYFGARRAGKLEAARRERLDAAGDARSVLSAGAAVLAQQIIDLDGRYARLSRGRKAGVATSEQRQFLNKYRRLVADYTELLTEITTADEDRAAELADRVEALSDRGRALARIAAEAEAN</sequence>
<dbReference type="STRING" id="882082.SaccyDRAFT_1673"/>
<keyword evidence="1" id="KW-1133">Transmembrane helix</keyword>
<dbReference type="PROSITE" id="PS51257">
    <property type="entry name" value="PROKAR_LIPOPROTEIN"/>
    <property type="match status" value="1"/>
</dbReference>
<proteinExistence type="predicted"/>
<dbReference type="OrthoDB" id="3372801at2"/>
<gene>
    <name evidence="2" type="ORF">SaccyDRAFT_1673</name>
</gene>
<keyword evidence="3" id="KW-1185">Reference proteome</keyword>
<evidence type="ECO:0000256" key="1">
    <source>
        <dbReference type="SAM" id="Phobius"/>
    </source>
</evidence>
<name>H5XH86_9PSEU</name>
<dbReference type="HOGENOM" id="CLU_065342_0_0_11"/>
<dbReference type="Proteomes" id="UP000002791">
    <property type="component" value="Chromosome"/>
</dbReference>
<accession>H5XH86</accession>
<protein>
    <submittedName>
        <fullName evidence="2">Uncharacterized protein</fullName>
    </submittedName>
</protein>
<reference evidence="2 3" key="1">
    <citation type="submission" date="2011-11" db="EMBL/GenBank/DDBJ databases">
        <title>The Noncontiguous Finished sequence of Saccharomonospora cyanea NA-134.</title>
        <authorList>
            <consortium name="US DOE Joint Genome Institute"/>
            <person name="Lucas S."/>
            <person name="Han J."/>
            <person name="Lapidus A."/>
            <person name="Cheng J.-F."/>
            <person name="Goodwin L."/>
            <person name="Pitluck S."/>
            <person name="Peters L."/>
            <person name="Ovchinnikova G."/>
            <person name="Lu M."/>
            <person name="Detter J.C."/>
            <person name="Han C."/>
            <person name="Tapia R."/>
            <person name="Land M."/>
            <person name="Hauser L."/>
            <person name="Kyrpides N."/>
            <person name="Ivanova N."/>
            <person name="Pagani I."/>
            <person name="Brambilla E.-M."/>
            <person name="Klenk H.-P."/>
            <person name="Woyke T."/>
        </authorList>
    </citation>
    <scope>NUCLEOTIDE SEQUENCE [LARGE SCALE GENOMIC DNA]</scope>
    <source>
        <strain evidence="2 3">NA-134</strain>
    </source>
</reference>
<feature type="transmembrane region" description="Helical" evidence="1">
    <location>
        <begin position="172"/>
        <end position="193"/>
    </location>
</feature>
<dbReference type="eggNOG" id="ENOG5033SIV">
    <property type="taxonomic scope" value="Bacteria"/>
</dbReference>
<keyword evidence="1" id="KW-0472">Membrane</keyword>
<dbReference type="EMBL" id="CM001440">
    <property type="protein sequence ID" value="EHR60571.1"/>
    <property type="molecule type" value="Genomic_DNA"/>
</dbReference>
<keyword evidence="1" id="KW-0812">Transmembrane</keyword>
<feature type="transmembrane region" description="Helical" evidence="1">
    <location>
        <begin position="7"/>
        <end position="28"/>
    </location>
</feature>
<dbReference type="RefSeq" id="WP_005455272.1">
    <property type="nucleotide sequence ID" value="NZ_CM001440.1"/>
</dbReference>
<evidence type="ECO:0000313" key="2">
    <source>
        <dbReference type="EMBL" id="EHR60571.1"/>
    </source>
</evidence>